<dbReference type="InterPro" id="IPR016466">
    <property type="entry name" value="Methan_mark_3"/>
</dbReference>
<feature type="domain" description="Putative peptidyl-prolyl cis-trans isomerase" evidence="2">
    <location>
        <begin position="384"/>
        <end position="510"/>
    </location>
</feature>
<evidence type="ECO:0000313" key="4">
    <source>
        <dbReference type="Proteomes" id="UP000245577"/>
    </source>
</evidence>
<dbReference type="AlphaFoldDB" id="A0A2U1S7F8"/>
<dbReference type="RefSeq" id="WP_116669621.1">
    <property type="nucleotide sequence ID" value="NZ_CASEFK010000013.1"/>
</dbReference>
<dbReference type="NCBIfam" id="TIGR03268">
    <property type="entry name" value="methan_mark_3"/>
    <property type="match status" value="1"/>
</dbReference>
<gene>
    <name evidence="3" type="ORF">MBBWO_08310</name>
</gene>
<organism evidence="3 4">
    <name type="scientific">Methanobrevibacter woesei</name>
    <dbReference type="NCBI Taxonomy" id="190976"/>
    <lineage>
        <taxon>Archaea</taxon>
        <taxon>Methanobacteriati</taxon>
        <taxon>Methanobacteriota</taxon>
        <taxon>Methanomada group</taxon>
        <taxon>Methanobacteria</taxon>
        <taxon>Methanobacteriales</taxon>
        <taxon>Methanobacteriaceae</taxon>
        <taxon>Methanobrevibacter</taxon>
    </lineage>
</organism>
<evidence type="ECO:0000313" key="3">
    <source>
        <dbReference type="EMBL" id="PWB85979.1"/>
    </source>
</evidence>
<dbReference type="InterPro" id="IPR058492">
    <property type="entry name" value="DUF8179"/>
</dbReference>
<protein>
    <recommendedName>
        <fullName evidence="1">UPF0288 protein MBBWO_08310</fullName>
    </recommendedName>
</protein>
<proteinExistence type="inferred from homology"/>
<keyword evidence="4" id="KW-1185">Reference proteome</keyword>
<dbReference type="Pfam" id="PF26548">
    <property type="entry name" value="DUF8179"/>
    <property type="match status" value="1"/>
</dbReference>
<dbReference type="Proteomes" id="UP000245577">
    <property type="component" value="Unassembled WGS sequence"/>
</dbReference>
<evidence type="ECO:0000256" key="1">
    <source>
        <dbReference type="HAMAP-Rule" id="MF_01089"/>
    </source>
</evidence>
<comment type="similarity">
    <text evidence="1">Belongs to the UPF0288 family.</text>
</comment>
<dbReference type="PIRSF" id="PIRSF005852">
    <property type="entry name" value="UCP005852"/>
    <property type="match status" value="1"/>
</dbReference>
<dbReference type="EMBL" id="MZGU01000004">
    <property type="protein sequence ID" value="PWB85979.1"/>
    <property type="molecule type" value="Genomic_DNA"/>
</dbReference>
<dbReference type="OrthoDB" id="140355at2157"/>
<sequence length="513" mass="57243">MLIKVNGEEIEVAEGSTIQEVIDKTSAPYTPGSILCLIKGKKELEKNINKYKIKTTKGSIILQLVEDSDAKELIDFWKDSYEKFDGLNIRWSTSNEVAIGPVVTDLEPTADEYDYYENDVVLSLSSFSNESTHLIFIKENVTNVYSVPPYNKGVFAKIIGGKKTLDKLNDDDKVTSIEPIVERSTTTDTASVSDLSIELKEGNELYTYVSLDINEKSPICDEHLFSIIKDGRIKVSYDSDSFLGFYELEGLEKPKEDTTPRTRGTITVRNSGKGVGKLYIYRENRVLTPNHTTVGKIRDGMEIIDIAKENDFITIVSEQQRIMTLNTTQAETSKLLESMGIEHVREGVVDDDAIIVEQTPKFTVDVLKEGKLVTKGISKDKLCSIQLYPEAYRSTWYFRKLTGLLENPIGELKVHFAVPGMKLTIFEGDKKNAKGLVPEKTPETVVKAGEIGITNMSAKNMGLIGIRSEDNHEFGPTAESFSATNIVGLVCSNFEIIEKLKEGEILYVTESMS</sequence>
<evidence type="ECO:0000259" key="2">
    <source>
        <dbReference type="Pfam" id="PF26548"/>
    </source>
</evidence>
<reference evidence="3 4" key="1">
    <citation type="submission" date="2017-03" db="EMBL/GenBank/DDBJ databases">
        <title>Genome sequence of Methanobrevibacter wosei.</title>
        <authorList>
            <person name="Poehlein A."/>
            <person name="Seedorf H."/>
            <person name="Daniel R."/>
        </authorList>
    </citation>
    <scope>NUCLEOTIDE SEQUENCE [LARGE SCALE GENOMIC DNA]</scope>
    <source>
        <strain evidence="3 4">DSM 11979</strain>
    </source>
</reference>
<accession>A0A2U1S7F8</accession>
<name>A0A2U1S7F8_9EURY</name>
<dbReference type="HAMAP" id="MF_01089">
    <property type="entry name" value="UPF0288"/>
    <property type="match status" value="1"/>
</dbReference>
<comment type="caution">
    <text evidence="3">The sequence shown here is derived from an EMBL/GenBank/DDBJ whole genome shotgun (WGS) entry which is preliminary data.</text>
</comment>